<accession>A0A5Q0C9V2</accession>
<feature type="domain" description="Glycosyltransferase subfamily 4-like N-terminal" evidence="2">
    <location>
        <begin position="16"/>
        <end position="201"/>
    </location>
</feature>
<protein>
    <submittedName>
        <fullName evidence="3">Glycosyltransferase family 4 protein</fullName>
    </submittedName>
</protein>
<evidence type="ECO:0000313" key="4">
    <source>
        <dbReference type="Proteomes" id="UP000326881"/>
    </source>
</evidence>
<keyword evidence="3" id="KW-0808">Transferase</keyword>
<dbReference type="GO" id="GO:0016757">
    <property type="term" value="F:glycosyltransferase activity"/>
    <property type="evidence" value="ECO:0007669"/>
    <property type="project" value="InterPro"/>
</dbReference>
<dbReference type="PANTHER" id="PTHR45947">
    <property type="entry name" value="SULFOQUINOVOSYL TRANSFERASE SQD2"/>
    <property type="match status" value="1"/>
</dbReference>
<dbReference type="AlphaFoldDB" id="A0A5Q0C9V2"/>
<name>A0A5Q0C9V2_9HYPH</name>
<dbReference type="InterPro" id="IPR050194">
    <property type="entry name" value="Glycosyltransferase_grp1"/>
</dbReference>
<dbReference type="PANTHER" id="PTHR45947:SF13">
    <property type="entry name" value="TRANSFERASE"/>
    <property type="match status" value="1"/>
</dbReference>
<gene>
    <name evidence="3" type="ORF">FZ934_17920</name>
</gene>
<evidence type="ECO:0000259" key="2">
    <source>
        <dbReference type="Pfam" id="PF13579"/>
    </source>
</evidence>
<organism evidence="3 4">
    <name type="scientific">Rhizobium grahamii</name>
    <dbReference type="NCBI Taxonomy" id="1120045"/>
    <lineage>
        <taxon>Bacteria</taxon>
        <taxon>Pseudomonadati</taxon>
        <taxon>Pseudomonadota</taxon>
        <taxon>Alphaproteobacteria</taxon>
        <taxon>Hyphomicrobiales</taxon>
        <taxon>Rhizobiaceae</taxon>
        <taxon>Rhizobium/Agrobacterium group</taxon>
        <taxon>Rhizobium</taxon>
    </lineage>
</organism>
<dbReference type="Pfam" id="PF00534">
    <property type="entry name" value="Glycos_transf_1"/>
    <property type="match status" value="1"/>
</dbReference>
<dbReference type="InterPro" id="IPR028098">
    <property type="entry name" value="Glyco_trans_4-like_N"/>
</dbReference>
<dbReference type="EMBL" id="CP043498">
    <property type="protein sequence ID" value="QFY62105.1"/>
    <property type="molecule type" value="Genomic_DNA"/>
</dbReference>
<dbReference type="Gene3D" id="3.40.50.2000">
    <property type="entry name" value="Glycogen Phosphorylase B"/>
    <property type="match status" value="2"/>
</dbReference>
<dbReference type="InterPro" id="IPR001296">
    <property type="entry name" value="Glyco_trans_1"/>
</dbReference>
<dbReference type="Pfam" id="PF13579">
    <property type="entry name" value="Glyco_trans_4_4"/>
    <property type="match status" value="1"/>
</dbReference>
<feature type="domain" description="Glycosyl transferase family 1" evidence="1">
    <location>
        <begin position="213"/>
        <end position="359"/>
    </location>
</feature>
<evidence type="ECO:0000259" key="1">
    <source>
        <dbReference type="Pfam" id="PF00534"/>
    </source>
</evidence>
<sequence length="409" mass="45059">MRILMACAAFPPFIDGGGPISAMMVAKLLISAGHDLEVVNVAGEDKHEIYDGVPVHRLKTLNIDWNYRLPRPGWKKLIWHALENFNPRAYLVMRREIRRFKPDIVLTDSIENINVATWAAAKRSGVPVCHILRSAFLLCWKASMRRGDDNCVRACSSCQVSSYGKKFFSRYVDAVIGETDFIIGRHTEHDYFPNASTHRVPGAVPSIARSEPRKAPEGPMRFGFIGVHDPVKGLDTLALAAHRLVNDPNVRFVIAGSAKSDYSKSLPQKFPSENTKFLGWTKPEDFFPQIDVLVVPSLFREPFGRVVIEAFAQGVPVIGARSGGIPESIDPGKDGYLFDPGDDKALAGEIAAMAAKPEAIPALSRAALEASRRYEPQKIAALFDAVFANLCPDLVTPAEEEAEPRQARG</sequence>
<dbReference type="Proteomes" id="UP000326881">
    <property type="component" value="Chromosome"/>
</dbReference>
<reference evidence="3 4" key="1">
    <citation type="submission" date="2019-08" db="EMBL/GenBank/DDBJ databases">
        <title>Prosopis cineraria nodule microbiome.</title>
        <authorList>
            <person name="Ali R."/>
            <person name="Chaluvadi S.R."/>
            <person name="Wang X."/>
        </authorList>
    </citation>
    <scope>NUCLEOTIDE SEQUENCE [LARGE SCALE GENOMIC DNA]</scope>
    <source>
        <strain evidence="3 4">BG7</strain>
    </source>
</reference>
<keyword evidence="4" id="KW-1185">Reference proteome</keyword>
<dbReference type="OrthoDB" id="9807414at2"/>
<evidence type="ECO:0000313" key="3">
    <source>
        <dbReference type="EMBL" id="QFY62105.1"/>
    </source>
</evidence>
<dbReference type="KEGG" id="rgr:FZ934_17920"/>
<dbReference type="RefSeq" id="WP_153272153.1">
    <property type="nucleotide sequence ID" value="NZ_CP043498.1"/>
</dbReference>
<dbReference type="SUPFAM" id="SSF53756">
    <property type="entry name" value="UDP-Glycosyltransferase/glycogen phosphorylase"/>
    <property type="match status" value="1"/>
</dbReference>
<proteinExistence type="predicted"/>